<comment type="caution">
    <text evidence="1">The sequence shown here is derived from an EMBL/GenBank/DDBJ whole genome shotgun (WGS) entry which is preliminary data.</text>
</comment>
<reference evidence="1" key="1">
    <citation type="submission" date="2023-10" db="EMBL/GenBank/DDBJ databases">
        <authorList>
            <consortium name="GenomeTrakr network: Whole genome sequencing for foodborne pathogen traceback"/>
        </authorList>
    </citation>
    <scope>NUCLEOTIDE SEQUENCE</scope>
    <source>
        <strain evidence="1">RM9975</strain>
    </source>
</reference>
<dbReference type="Proteomes" id="UP001187825">
    <property type="component" value="Unassembled WGS sequence"/>
</dbReference>
<evidence type="ECO:0000313" key="2">
    <source>
        <dbReference type="Proteomes" id="UP001187825"/>
    </source>
</evidence>
<dbReference type="EMBL" id="ABNXQI010000034">
    <property type="protein sequence ID" value="ELP2901592.1"/>
    <property type="molecule type" value="Genomic_DNA"/>
</dbReference>
<sequence>MTNKHCRTPPITLLRHISTINGFDNLMAQPLLSDEPLTALMDHYLDTDALADGLPLYVSLYPTEGGMQDIIDCIRAELGVGTTKNAVFQHIQSLPRGQQKEALLASAALPLLFRPREVQGTMFGDGGMGGWRNMQGNTPVTHLSDGSLWDRQAFPDTTILEIRPRKRLKYAGDGGNSGGLLSFTSAHTDAWRQQGYEDTMLAMEHIRKPLAARQALTRSEAVLQKSLDITEEADLALRNAMARIK</sequence>
<accession>A0AAD2ZF93</accession>
<dbReference type="AlphaFoldDB" id="A0AAD2ZF93"/>
<dbReference type="InterPro" id="IPR016035">
    <property type="entry name" value="Acyl_Trfase/lysoPLipase"/>
</dbReference>
<name>A0AAD2ZF93_ECOLX</name>
<dbReference type="Gene3D" id="3.40.1090.10">
    <property type="entry name" value="Cytosolic phospholipase A2 catalytic domain"/>
    <property type="match status" value="1"/>
</dbReference>
<dbReference type="SUPFAM" id="SSF52151">
    <property type="entry name" value="FabD/lysophospholipase-like"/>
    <property type="match status" value="1"/>
</dbReference>
<gene>
    <name evidence="1" type="ORF">R0P33_003936</name>
</gene>
<organism evidence="1 2">
    <name type="scientific">Escherichia coli O111</name>
    <dbReference type="NCBI Taxonomy" id="1055535"/>
    <lineage>
        <taxon>Bacteria</taxon>
        <taxon>Pseudomonadati</taxon>
        <taxon>Pseudomonadota</taxon>
        <taxon>Gammaproteobacteria</taxon>
        <taxon>Enterobacterales</taxon>
        <taxon>Enterobacteriaceae</taxon>
        <taxon>Escherichia</taxon>
    </lineage>
</organism>
<protein>
    <submittedName>
        <fullName evidence="1">Ferredoxin reductase</fullName>
    </submittedName>
</protein>
<evidence type="ECO:0000313" key="1">
    <source>
        <dbReference type="EMBL" id="ELP2901592.1"/>
    </source>
</evidence>
<proteinExistence type="predicted"/>